<comment type="caution">
    <text evidence="1">The sequence shown here is derived from an EMBL/GenBank/DDBJ whole genome shotgun (WGS) entry which is preliminary data.</text>
</comment>
<sequence>MSCLFSIRLTVSSEVLKAGYLLFRHTVSLAVSPKDAGNRHRRANRSFTKTRNGSKKVAYQLGLKEEENSKKGKEDEGVYFCRLLLLVAREMLN</sequence>
<evidence type="ECO:0000313" key="1">
    <source>
        <dbReference type="EMBL" id="KAF2619320.1"/>
    </source>
</evidence>
<evidence type="ECO:0000313" key="2">
    <source>
        <dbReference type="Proteomes" id="UP000712281"/>
    </source>
</evidence>
<name>A0A3N6SH33_BRACR</name>
<dbReference type="Proteomes" id="UP000712281">
    <property type="component" value="Unassembled WGS sequence"/>
</dbReference>
<protein>
    <submittedName>
        <fullName evidence="1">Uncharacterized protein</fullName>
    </submittedName>
</protein>
<dbReference type="AlphaFoldDB" id="A0A3N6SH33"/>
<gene>
    <name evidence="1" type="ORF">F2Q68_00038975</name>
</gene>
<dbReference type="EMBL" id="QGKW02000007">
    <property type="protein sequence ID" value="KAF2619320.1"/>
    <property type="molecule type" value="Genomic_DNA"/>
</dbReference>
<accession>A0A3N6SH33</accession>
<reference evidence="1" key="1">
    <citation type="submission" date="2019-12" db="EMBL/GenBank/DDBJ databases">
        <title>Genome sequencing and annotation of Brassica cretica.</title>
        <authorList>
            <person name="Studholme D.J."/>
            <person name="Sarris P.F."/>
        </authorList>
    </citation>
    <scope>NUCLEOTIDE SEQUENCE</scope>
    <source>
        <strain evidence="1">PFS-001/15</strain>
        <tissue evidence="1">Leaf</tissue>
    </source>
</reference>
<organism evidence="1 2">
    <name type="scientific">Brassica cretica</name>
    <name type="common">Mustard</name>
    <dbReference type="NCBI Taxonomy" id="69181"/>
    <lineage>
        <taxon>Eukaryota</taxon>
        <taxon>Viridiplantae</taxon>
        <taxon>Streptophyta</taxon>
        <taxon>Embryophyta</taxon>
        <taxon>Tracheophyta</taxon>
        <taxon>Spermatophyta</taxon>
        <taxon>Magnoliopsida</taxon>
        <taxon>eudicotyledons</taxon>
        <taxon>Gunneridae</taxon>
        <taxon>Pentapetalae</taxon>
        <taxon>rosids</taxon>
        <taxon>malvids</taxon>
        <taxon>Brassicales</taxon>
        <taxon>Brassicaceae</taxon>
        <taxon>Brassiceae</taxon>
        <taxon>Brassica</taxon>
    </lineage>
</organism>
<proteinExistence type="predicted"/>